<dbReference type="GO" id="GO:0005524">
    <property type="term" value="F:ATP binding"/>
    <property type="evidence" value="ECO:0007669"/>
    <property type="project" value="UniProtKB-KW"/>
</dbReference>
<keyword evidence="4" id="KW-0547">Nucleotide-binding</keyword>
<comment type="similarity">
    <text evidence="1">Belongs to the disease resistance NB-LRR family.</text>
</comment>
<evidence type="ECO:0000256" key="7">
    <source>
        <dbReference type="SAM" id="Coils"/>
    </source>
</evidence>
<feature type="coiled-coil region" evidence="7">
    <location>
        <begin position="115"/>
        <end position="142"/>
    </location>
</feature>
<dbReference type="KEGG" id="egu:105055279"/>
<dbReference type="InterPro" id="IPR036388">
    <property type="entry name" value="WH-like_DNA-bd_sf"/>
</dbReference>
<dbReference type="InterPro" id="IPR003591">
    <property type="entry name" value="Leu-rich_rpt_typical-subtyp"/>
</dbReference>
<dbReference type="Pfam" id="PF23559">
    <property type="entry name" value="WHD_DRP"/>
    <property type="match status" value="1"/>
</dbReference>
<evidence type="ECO:0000259" key="11">
    <source>
        <dbReference type="Pfam" id="PF23598"/>
    </source>
</evidence>
<dbReference type="InParanoid" id="A0A6J0PPU9"/>
<keyword evidence="5" id="KW-0611">Plant defense</keyword>
<evidence type="ECO:0000259" key="8">
    <source>
        <dbReference type="Pfam" id="PF00931"/>
    </source>
</evidence>
<keyword evidence="3" id="KW-0677">Repeat</keyword>
<feature type="coiled-coil region" evidence="7">
    <location>
        <begin position="27"/>
        <end position="54"/>
    </location>
</feature>
<dbReference type="Gene3D" id="1.10.10.10">
    <property type="entry name" value="Winged helix-like DNA-binding domain superfamily/Winged helix DNA-binding domain"/>
    <property type="match status" value="1"/>
</dbReference>
<dbReference type="CDD" id="cd14798">
    <property type="entry name" value="RX-CC_like"/>
    <property type="match status" value="1"/>
</dbReference>
<dbReference type="InterPro" id="IPR041118">
    <property type="entry name" value="Rx_N"/>
</dbReference>
<keyword evidence="2" id="KW-0433">Leucine-rich repeat</keyword>
<evidence type="ECO:0000259" key="9">
    <source>
        <dbReference type="Pfam" id="PF18052"/>
    </source>
</evidence>
<accession>A0A6J0PPU9</accession>
<dbReference type="Gene3D" id="3.40.50.300">
    <property type="entry name" value="P-loop containing nucleotide triphosphate hydrolases"/>
    <property type="match status" value="1"/>
</dbReference>
<dbReference type="RefSeq" id="XP_073102599.1">
    <property type="nucleotide sequence ID" value="XM_073246498.1"/>
</dbReference>
<dbReference type="InterPro" id="IPR058922">
    <property type="entry name" value="WHD_DRP"/>
</dbReference>
<keyword evidence="12" id="KW-1185">Reference proteome</keyword>
<evidence type="ECO:0000256" key="3">
    <source>
        <dbReference type="ARBA" id="ARBA00022737"/>
    </source>
</evidence>
<dbReference type="InterPro" id="IPR002182">
    <property type="entry name" value="NB-ARC"/>
</dbReference>
<keyword evidence="7" id="KW-0175">Coiled coil</keyword>
<feature type="domain" description="NB-ARC" evidence="8">
    <location>
        <begin position="175"/>
        <end position="340"/>
    </location>
</feature>
<reference evidence="13" key="1">
    <citation type="submission" date="2025-08" db="UniProtKB">
        <authorList>
            <consortium name="RefSeq"/>
        </authorList>
    </citation>
    <scope>IDENTIFICATION</scope>
</reference>
<evidence type="ECO:0000256" key="1">
    <source>
        <dbReference type="ARBA" id="ARBA00008894"/>
    </source>
</evidence>
<feature type="domain" description="Disease resistance protein winged helix" evidence="10">
    <location>
        <begin position="428"/>
        <end position="503"/>
    </location>
</feature>
<keyword evidence="6" id="KW-0067">ATP-binding</keyword>
<dbReference type="FunFam" id="3.40.50.300:FF:001091">
    <property type="entry name" value="Probable disease resistance protein At1g61300"/>
    <property type="match status" value="1"/>
</dbReference>
<dbReference type="GO" id="GO:0002758">
    <property type="term" value="P:innate immune response-activating signaling pathway"/>
    <property type="evidence" value="ECO:0007669"/>
    <property type="project" value="UniProtKB-ARBA"/>
</dbReference>
<dbReference type="OrthoDB" id="775271at2759"/>
<dbReference type="RefSeq" id="XP_019709649.1">
    <property type="nucleotide sequence ID" value="XM_019854090.2"/>
</dbReference>
<organism evidence="12 13">
    <name type="scientific">Elaeis guineensis var. tenera</name>
    <name type="common">Oil palm</name>
    <dbReference type="NCBI Taxonomy" id="51953"/>
    <lineage>
        <taxon>Eukaryota</taxon>
        <taxon>Viridiplantae</taxon>
        <taxon>Streptophyta</taxon>
        <taxon>Embryophyta</taxon>
        <taxon>Tracheophyta</taxon>
        <taxon>Spermatophyta</taxon>
        <taxon>Magnoliopsida</taxon>
        <taxon>Liliopsida</taxon>
        <taxon>Arecaceae</taxon>
        <taxon>Arecoideae</taxon>
        <taxon>Cocoseae</taxon>
        <taxon>Elaeidinae</taxon>
        <taxon>Elaeis</taxon>
    </lineage>
</organism>
<evidence type="ECO:0000256" key="2">
    <source>
        <dbReference type="ARBA" id="ARBA00022614"/>
    </source>
</evidence>
<evidence type="ECO:0000259" key="10">
    <source>
        <dbReference type="Pfam" id="PF23559"/>
    </source>
</evidence>
<proteinExistence type="inferred from homology"/>
<dbReference type="Gene3D" id="3.80.10.10">
    <property type="entry name" value="Ribonuclease Inhibitor"/>
    <property type="match status" value="1"/>
</dbReference>
<dbReference type="GO" id="GO:0009626">
    <property type="term" value="P:plant-type hypersensitive response"/>
    <property type="evidence" value="ECO:0007669"/>
    <property type="project" value="UniProtKB-ARBA"/>
</dbReference>
<dbReference type="Pfam" id="PF18052">
    <property type="entry name" value="Rx_N"/>
    <property type="match status" value="1"/>
</dbReference>
<feature type="domain" description="Disease resistance R13L4/SHOC-2-like LRR" evidence="11">
    <location>
        <begin position="554"/>
        <end position="855"/>
    </location>
</feature>
<dbReference type="GO" id="GO:0043531">
    <property type="term" value="F:ADP binding"/>
    <property type="evidence" value="ECO:0007669"/>
    <property type="project" value="InterPro"/>
</dbReference>
<dbReference type="PRINTS" id="PR00364">
    <property type="entry name" value="DISEASERSIST"/>
</dbReference>
<dbReference type="InterPro" id="IPR042197">
    <property type="entry name" value="Apaf_helical"/>
</dbReference>
<dbReference type="GeneID" id="105055279"/>
<dbReference type="Gene3D" id="1.20.5.4130">
    <property type="match status" value="1"/>
</dbReference>
<dbReference type="SUPFAM" id="SSF52540">
    <property type="entry name" value="P-loop containing nucleoside triphosphate hydrolases"/>
    <property type="match status" value="1"/>
</dbReference>
<feature type="domain" description="Disease resistance N-terminal" evidence="9">
    <location>
        <begin position="8"/>
        <end position="86"/>
    </location>
</feature>
<dbReference type="InterPro" id="IPR038005">
    <property type="entry name" value="RX-like_CC"/>
</dbReference>
<protein>
    <submittedName>
        <fullName evidence="13">Disease resistance protein RGA1</fullName>
    </submittedName>
</protein>
<dbReference type="AlphaFoldDB" id="A0A6J0PPU9"/>
<dbReference type="InterPro" id="IPR055414">
    <property type="entry name" value="LRR_R13L4/SHOC2-like"/>
</dbReference>
<dbReference type="GO" id="GO:0042742">
    <property type="term" value="P:defense response to bacterium"/>
    <property type="evidence" value="ECO:0007669"/>
    <property type="project" value="UniProtKB-ARBA"/>
</dbReference>
<evidence type="ECO:0000256" key="6">
    <source>
        <dbReference type="ARBA" id="ARBA00022840"/>
    </source>
</evidence>
<evidence type="ECO:0000313" key="13">
    <source>
        <dbReference type="RefSeq" id="XP_019709649.1"/>
    </source>
</evidence>
<evidence type="ECO:0000256" key="4">
    <source>
        <dbReference type="ARBA" id="ARBA00022741"/>
    </source>
</evidence>
<dbReference type="PANTHER" id="PTHR36766:SF70">
    <property type="entry name" value="DISEASE RESISTANCE PROTEIN RGA4"/>
    <property type="match status" value="1"/>
</dbReference>
<name>A0A6J0PPU9_ELAGV</name>
<dbReference type="Gene3D" id="1.10.8.430">
    <property type="entry name" value="Helical domain of apoptotic protease-activating factors"/>
    <property type="match status" value="1"/>
</dbReference>
<evidence type="ECO:0000256" key="5">
    <source>
        <dbReference type="ARBA" id="ARBA00022821"/>
    </source>
</evidence>
<dbReference type="Proteomes" id="UP000504607">
    <property type="component" value="Chromosome 12"/>
</dbReference>
<sequence length="1058" mass="121708">MAMILEAFVGKLFDNLSEFIWGDISIMRDVQDELKQFQRRIERLSGYLESTEQKRHDDRTINNWVVELKDVMYDAEDIIERCMIEGRILLENHPSTLAVRDTSSSFYSPGFLKFKHEIGKKIKELNDRLKEINKDRSKSALKYSRQSALEGRVNTRQTFPSVIKSDIVGAKIQEATQSLVELLIKEDNKKYRVLGIVGMGGIGKTTLASSIYNDERIKKNFSIHVWACVSKEFSEIKLLKDIIRGAGGEYKEDETKAELVPRLSSILSKRFFIILDDIWRTELWEDLLRIALENATANGKIVITTRCINVAKHMRAEIHHVDKMDDDSGCELLRKKVFGDDEEEEGEISSLREIGVKIVEKCDGLPLAIKAIAGVLRSKKKSTMGWNMVLESDAWSMSRLEEELPGALFLSYEDLPSDFKQCFLYCSLFPEDYPMNRDELIRYWVAEGFVRRTQRDTIMEDLAKDFCRELIGRNLLQPCDEFGHLSDVAGNYCKMHDLLRSLAHSLIRDESIFLGDHEQSPNTNPLSKLRRLSMVNTGERLEVPDAIKQQKCLRTLLVWNSYETKMVENEVFKKLRFLRVMDLSSTRLESLPDSVGDLLHLRYLNLRWSRIKELPESIGCLVNLQLLNLVSCRSLHTLPKAITKLYNLRCLRLEGTSLTHVPKGIGKLKHLNHLEGFVIGHDVRRDDEGCDLKELQSLSQLRFLEINRLERTQPAGAPVFANSRFLKTLILNCKEQEDDAEATAIQKIDTIYTDLSPQSTHLHRLEINYFFGTRFPSWMMSTSLHVSFPNLTEITLSVCKSCLQLPPLGLLPHLKSLYIYEAEAIKTIGPEFLGPRASSAATSFPKLEVLWFWWMSNWEEWSFGMVEGVGEERRRAPKLLPRLMRLTLYTCPKLRALPEGLQHATNLQELTICRADNLKEINNLPSLKYLKIGDCPRLEQVENLDKLQVLIVILSRSTETSTTDADGRTEHLPQWLLELLQNAPTAMQNLKKFKVRCSLPLLKTFLKDGPNWPIIQLIPQVEMEDFVQLNRSSLYIRYAKDPPSFETNVVESEESMDR</sequence>
<evidence type="ECO:0000313" key="12">
    <source>
        <dbReference type="Proteomes" id="UP000504607"/>
    </source>
</evidence>
<dbReference type="InterPro" id="IPR032675">
    <property type="entry name" value="LRR_dom_sf"/>
</dbReference>
<dbReference type="PANTHER" id="PTHR36766">
    <property type="entry name" value="PLANT BROAD-SPECTRUM MILDEW RESISTANCE PROTEIN RPW8"/>
    <property type="match status" value="1"/>
</dbReference>
<gene>
    <name evidence="13" type="primary">LOC105055279</name>
</gene>
<dbReference type="InterPro" id="IPR027417">
    <property type="entry name" value="P-loop_NTPase"/>
</dbReference>
<dbReference type="Pfam" id="PF23598">
    <property type="entry name" value="LRR_14"/>
    <property type="match status" value="1"/>
</dbReference>
<dbReference type="Pfam" id="PF00931">
    <property type="entry name" value="NB-ARC"/>
    <property type="match status" value="1"/>
</dbReference>
<dbReference type="SUPFAM" id="SSF52058">
    <property type="entry name" value="L domain-like"/>
    <property type="match status" value="1"/>
</dbReference>
<dbReference type="FunFam" id="1.10.10.10:FF:000322">
    <property type="entry name" value="Probable disease resistance protein At1g63360"/>
    <property type="match status" value="1"/>
</dbReference>
<dbReference type="SMART" id="SM00369">
    <property type="entry name" value="LRR_TYP"/>
    <property type="match status" value="3"/>
</dbReference>